<evidence type="ECO:0000256" key="2">
    <source>
        <dbReference type="ARBA" id="ARBA00022980"/>
    </source>
</evidence>
<reference evidence="5 6" key="1">
    <citation type="submission" date="2018-06" db="EMBL/GenBank/DDBJ databases">
        <authorList>
            <consortium name="Pathogen Informatics"/>
            <person name="Doyle S."/>
        </authorList>
    </citation>
    <scope>NUCLEOTIDE SEQUENCE [LARGE SCALE GENOMIC DNA]</scope>
    <source>
        <strain evidence="6">NCTC 10815</strain>
    </source>
</reference>
<dbReference type="InterPro" id="IPR005822">
    <property type="entry name" value="Ribosomal_uL13"/>
</dbReference>
<dbReference type="EMBL" id="UGPG01000001">
    <property type="protein sequence ID" value="STY44525.1"/>
    <property type="molecule type" value="Genomic_DNA"/>
</dbReference>
<protein>
    <recommendedName>
        <fullName evidence="4">Large ribosomal subunit protein uL13</fullName>
    </recommendedName>
</protein>
<comment type="subunit">
    <text evidence="4">Part of the 50S ribosomal subunit.</text>
</comment>
<dbReference type="SUPFAM" id="SSF52161">
    <property type="entry name" value="Ribosomal protein L13"/>
    <property type="match status" value="1"/>
</dbReference>
<dbReference type="InterPro" id="IPR005823">
    <property type="entry name" value="Ribosomal_uL13_bac-type"/>
</dbReference>
<comment type="function">
    <text evidence="4">This protein is one of the early assembly proteins of the 50S ribosomal subunit, although it is not seen to bind rRNA by itself. It is important during the early stages of 50S assembly.</text>
</comment>
<dbReference type="Pfam" id="PF00572">
    <property type="entry name" value="Ribosomal_L13"/>
    <property type="match status" value="1"/>
</dbReference>
<accession>A0A378MLA9</accession>
<dbReference type="NCBIfam" id="TIGR01066">
    <property type="entry name" value="rplM_bact"/>
    <property type="match status" value="1"/>
</dbReference>
<evidence type="ECO:0000256" key="4">
    <source>
        <dbReference type="HAMAP-Rule" id="MF_01366"/>
    </source>
</evidence>
<dbReference type="GO" id="GO:0017148">
    <property type="term" value="P:negative regulation of translation"/>
    <property type="evidence" value="ECO:0007669"/>
    <property type="project" value="TreeGrafter"/>
</dbReference>
<dbReference type="HAMAP" id="MF_01366">
    <property type="entry name" value="Ribosomal_uL13"/>
    <property type="match status" value="1"/>
</dbReference>
<evidence type="ECO:0000256" key="3">
    <source>
        <dbReference type="ARBA" id="ARBA00023274"/>
    </source>
</evidence>
<dbReference type="GO" id="GO:0003729">
    <property type="term" value="F:mRNA binding"/>
    <property type="evidence" value="ECO:0007669"/>
    <property type="project" value="TreeGrafter"/>
</dbReference>
<dbReference type="GO" id="GO:0006412">
    <property type="term" value="P:translation"/>
    <property type="evidence" value="ECO:0007669"/>
    <property type="project" value="UniProtKB-UniRule"/>
</dbReference>
<evidence type="ECO:0000256" key="1">
    <source>
        <dbReference type="ARBA" id="ARBA00006227"/>
    </source>
</evidence>
<gene>
    <name evidence="4 5" type="primary">rplM</name>
    <name evidence="5" type="ORF">NCTC10815_01874</name>
</gene>
<keyword evidence="3 4" id="KW-0687">Ribonucleoprotein</keyword>
<dbReference type="PANTHER" id="PTHR11545:SF2">
    <property type="entry name" value="LARGE RIBOSOMAL SUBUNIT PROTEIN UL13M"/>
    <property type="match status" value="1"/>
</dbReference>
<dbReference type="PIRSF" id="PIRSF002181">
    <property type="entry name" value="Ribosomal_L13"/>
    <property type="match status" value="1"/>
</dbReference>
<dbReference type="Gene3D" id="3.90.1180.10">
    <property type="entry name" value="Ribosomal protein L13"/>
    <property type="match status" value="1"/>
</dbReference>
<dbReference type="PANTHER" id="PTHR11545">
    <property type="entry name" value="RIBOSOMAL PROTEIN L13"/>
    <property type="match status" value="1"/>
</dbReference>
<evidence type="ECO:0000313" key="6">
    <source>
        <dbReference type="Proteomes" id="UP000254879"/>
    </source>
</evidence>
<dbReference type="CDD" id="cd00392">
    <property type="entry name" value="Ribosomal_L13"/>
    <property type="match status" value="1"/>
</dbReference>
<keyword evidence="2 4" id="KW-0689">Ribosomal protein</keyword>
<comment type="similarity">
    <text evidence="1 4">Belongs to the universal ribosomal protein uL13 family.</text>
</comment>
<evidence type="ECO:0000313" key="5">
    <source>
        <dbReference type="EMBL" id="STY44525.1"/>
    </source>
</evidence>
<proteinExistence type="inferred from homology"/>
<dbReference type="Proteomes" id="UP000254879">
    <property type="component" value="Unassembled WGS sequence"/>
</dbReference>
<dbReference type="AlphaFoldDB" id="A0A378MLA9"/>
<dbReference type="GO" id="GO:0022625">
    <property type="term" value="C:cytosolic large ribosomal subunit"/>
    <property type="evidence" value="ECO:0007669"/>
    <property type="project" value="TreeGrafter"/>
</dbReference>
<dbReference type="InterPro" id="IPR036899">
    <property type="entry name" value="Ribosomal_uL13_sf"/>
</dbReference>
<dbReference type="GO" id="GO:0003735">
    <property type="term" value="F:structural constituent of ribosome"/>
    <property type="evidence" value="ECO:0007669"/>
    <property type="project" value="InterPro"/>
</dbReference>
<sequence length="149" mass="16658">MRTTYMAKPGEVERKWYVIDAEGVSLGRLSSEVASILRGKIKPQFTPNVDTGDFVIVINAGKVGLTGKKATDKIYYRHSQYPGGLKSRTAGEMRTNNPEKLIELSVKGMLPKNSLGRAQFKNYTYTAVPSTNMQLNNQKYINYAVNSFK</sequence>
<name>A0A378MLA9_LISGR</name>
<organism evidence="5 6">
    <name type="scientific">Listeria grayi</name>
    <name type="common">Listeria murrayi</name>
    <dbReference type="NCBI Taxonomy" id="1641"/>
    <lineage>
        <taxon>Bacteria</taxon>
        <taxon>Bacillati</taxon>
        <taxon>Bacillota</taxon>
        <taxon>Bacilli</taxon>
        <taxon>Bacillales</taxon>
        <taxon>Listeriaceae</taxon>
        <taxon>Listeria</taxon>
    </lineage>
</organism>